<dbReference type="InterPro" id="IPR050679">
    <property type="entry name" value="Bact_HTH_transcr_reg"/>
</dbReference>
<dbReference type="InterPro" id="IPR036388">
    <property type="entry name" value="WH-like_DNA-bd_sf"/>
</dbReference>
<dbReference type="Gene3D" id="1.10.10.10">
    <property type="entry name" value="Winged helix-like DNA-binding domain superfamily/Winged helix DNA-binding domain"/>
    <property type="match status" value="1"/>
</dbReference>
<dbReference type="RefSeq" id="WP_102773271.1">
    <property type="nucleotide sequence ID" value="NZ_POQS01000003.1"/>
</dbReference>
<dbReference type="PRINTS" id="PR00035">
    <property type="entry name" value="HTHGNTR"/>
</dbReference>
<dbReference type="Gene3D" id="3.40.1410.10">
    <property type="entry name" value="Chorismate lyase-like"/>
    <property type="match status" value="1"/>
</dbReference>
<gene>
    <name evidence="5" type="ORF">C1I89_13490</name>
</gene>
<dbReference type="PANTHER" id="PTHR44846">
    <property type="entry name" value="MANNOSYL-D-GLYCERATE TRANSPORT/METABOLISM SYSTEM REPRESSOR MNGR-RELATED"/>
    <property type="match status" value="1"/>
</dbReference>
<keyword evidence="1" id="KW-0805">Transcription regulation</keyword>
<evidence type="ECO:0000313" key="5">
    <source>
        <dbReference type="EMBL" id="PND33485.1"/>
    </source>
</evidence>
<organism evidence="5 6">
    <name type="scientific">Achromobacter pulmonis</name>
    <dbReference type="NCBI Taxonomy" id="1389932"/>
    <lineage>
        <taxon>Bacteria</taxon>
        <taxon>Pseudomonadati</taxon>
        <taxon>Pseudomonadota</taxon>
        <taxon>Betaproteobacteria</taxon>
        <taxon>Burkholderiales</taxon>
        <taxon>Alcaligenaceae</taxon>
        <taxon>Achromobacter</taxon>
    </lineage>
</organism>
<dbReference type="GO" id="GO:0045892">
    <property type="term" value="P:negative regulation of DNA-templated transcription"/>
    <property type="evidence" value="ECO:0007669"/>
    <property type="project" value="TreeGrafter"/>
</dbReference>
<dbReference type="SUPFAM" id="SSF46785">
    <property type="entry name" value="Winged helix' DNA-binding domain"/>
    <property type="match status" value="1"/>
</dbReference>
<dbReference type="GO" id="GO:0003700">
    <property type="term" value="F:DNA-binding transcription factor activity"/>
    <property type="evidence" value="ECO:0007669"/>
    <property type="project" value="InterPro"/>
</dbReference>
<name>A0A2N8KJ51_9BURK</name>
<dbReference type="Proteomes" id="UP000235994">
    <property type="component" value="Unassembled WGS sequence"/>
</dbReference>
<dbReference type="Pfam" id="PF00392">
    <property type="entry name" value="GntR"/>
    <property type="match status" value="1"/>
</dbReference>
<evidence type="ECO:0000256" key="2">
    <source>
        <dbReference type="ARBA" id="ARBA00023125"/>
    </source>
</evidence>
<evidence type="ECO:0000259" key="4">
    <source>
        <dbReference type="PROSITE" id="PS50949"/>
    </source>
</evidence>
<keyword evidence="2" id="KW-0238">DNA-binding</keyword>
<sequence length="251" mass="28325">MNISLSSTVPLGSPLYAQVKQAVLAALAQGEWKQGEAIPPEKQLAERFGVSIGTLRKAIDDLAAENILVRHQGRGTYVAVHTRNHHFFKFFRIVRQDGNKSYPSTELLRFRRQRASAIAREKLNLPAGAMVFEFTNLLSLNGEVVMMDELCLPESCFPGMTEAHLRERSSTLYALYQDVFGVNVIATDERLRTCLAERAQARALGVAEGSPLLEIRRVAFSYKRQPVEWRISRVNTERYEYLGQEPWGEGV</sequence>
<keyword evidence="3" id="KW-0804">Transcription</keyword>
<dbReference type="CDD" id="cd07377">
    <property type="entry name" value="WHTH_GntR"/>
    <property type="match status" value="1"/>
</dbReference>
<dbReference type="InterPro" id="IPR028978">
    <property type="entry name" value="Chorismate_lyase_/UTRA_dom_sf"/>
</dbReference>
<accession>A0A2N8KJ51</accession>
<dbReference type="EMBL" id="POQS01000003">
    <property type="protein sequence ID" value="PND33485.1"/>
    <property type="molecule type" value="Genomic_DNA"/>
</dbReference>
<evidence type="ECO:0000256" key="3">
    <source>
        <dbReference type="ARBA" id="ARBA00023163"/>
    </source>
</evidence>
<dbReference type="SMART" id="SM00345">
    <property type="entry name" value="HTH_GNTR"/>
    <property type="match status" value="1"/>
</dbReference>
<feature type="domain" description="HTH gntR-type" evidence="4">
    <location>
        <begin position="13"/>
        <end position="81"/>
    </location>
</feature>
<dbReference type="InterPro" id="IPR000524">
    <property type="entry name" value="Tscrpt_reg_HTH_GntR"/>
</dbReference>
<dbReference type="PANTHER" id="PTHR44846:SF1">
    <property type="entry name" value="MANNOSYL-D-GLYCERATE TRANSPORT_METABOLISM SYSTEM REPRESSOR MNGR-RELATED"/>
    <property type="match status" value="1"/>
</dbReference>
<dbReference type="SMART" id="SM00866">
    <property type="entry name" value="UTRA"/>
    <property type="match status" value="1"/>
</dbReference>
<dbReference type="InterPro" id="IPR011663">
    <property type="entry name" value="UTRA"/>
</dbReference>
<dbReference type="InterPro" id="IPR036390">
    <property type="entry name" value="WH_DNA-bd_sf"/>
</dbReference>
<evidence type="ECO:0000313" key="6">
    <source>
        <dbReference type="Proteomes" id="UP000235994"/>
    </source>
</evidence>
<dbReference type="SUPFAM" id="SSF64288">
    <property type="entry name" value="Chorismate lyase-like"/>
    <property type="match status" value="1"/>
</dbReference>
<reference evidence="5 6" key="1">
    <citation type="submission" date="2018-01" db="EMBL/GenBank/DDBJ databases">
        <title>The draft genome of an aniline degradation strain ANB-1.</title>
        <authorList>
            <person name="Zhang L."/>
            <person name="Jiang J."/>
        </authorList>
    </citation>
    <scope>NUCLEOTIDE SEQUENCE [LARGE SCALE GENOMIC DNA]</scope>
    <source>
        <strain evidence="5 6">ANB-1</strain>
    </source>
</reference>
<dbReference type="GO" id="GO:0003677">
    <property type="term" value="F:DNA binding"/>
    <property type="evidence" value="ECO:0007669"/>
    <property type="project" value="UniProtKB-KW"/>
</dbReference>
<proteinExistence type="predicted"/>
<protein>
    <submittedName>
        <fullName evidence="5">GntR family transcriptional regulator</fullName>
    </submittedName>
</protein>
<comment type="caution">
    <text evidence="5">The sequence shown here is derived from an EMBL/GenBank/DDBJ whole genome shotgun (WGS) entry which is preliminary data.</text>
</comment>
<dbReference type="AlphaFoldDB" id="A0A2N8KJ51"/>
<dbReference type="PROSITE" id="PS50949">
    <property type="entry name" value="HTH_GNTR"/>
    <property type="match status" value="1"/>
</dbReference>
<evidence type="ECO:0000256" key="1">
    <source>
        <dbReference type="ARBA" id="ARBA00023015"/>
    </source>
</evidence>
<keyword evidence="6" id="KW-1185">Reference proteome</keyword>
<dbReference type="Pfam" id="PF07702">
    <property type="entry name" value="UTRA"/>
    <property type="match status" value="1"/>
</dbReference>